<proteinExistence type="predicted"/>
<name>A0ABS4G0G4_9CLOT</name>
<dbReference type="RefSeq" id="WP_209458296.1">
    <property type="nucleotide sequence ID" value="NZ_JAGGKC010000003.1"/>
</dbReference>
<dbReference type="Proteomes" id="UP001519271">
    <property type="component" value="Unassembled WGS sequence"/>
</dbReference>
<evidence type="ECO:0000313" key="1">
    <source>
        <dbReference type="EMBL" id="MBP1918048.1"/>
    </source>
</evidence>
<accession>A0ABS4G0G4</accession>
<gene>
    <name evidence="1" type="ORF">J2Z34_000519</name>
</gene>
<keyword evidence="2" id="KW-1185">Reference proteome</keyword>
<evidence type="ECO:0008006" key="3">
    <source>
        <dbReference type="Google" id="ProtNLM"/>
    </source>
</evidence>
<reference evidence="1 2" key="1">
    <citation type="submission" date="2021-03" db="EMBL/GenBank/DDBJ databases">
        <title>Genomic Encyclopedia of Type Strains, Phase IV (KMG-IV): sequencing the most valuable type-strain genomes for metagenomic binning, comparative biology and taxonomic classification.</title>
        <authorList>
            <person name="Goeker M."/>
        </authorList>
    </citation>
    <scope>NUCLEOTIDE SEQUENCE [LARGE SCALE GENOMIC DNA]</scope>
    <source>
        <strain evidence="1 2">DSM 6139</strain>
    </source>
</reference>
<comment type="caution">
    <text evidence="1">The sequence shown here is derived from an EMBL/GenBank/DDBJ whole genome shotgun (WGS) entry which is preliminary data.</text>
</comment>
<protein>
    <recommendedName>
        <fullName evidence="3">Phage protein</fullName>
    </recommendedName>
</protein>
<organism evidence="1 2">
    <name type="scientific">Youngiibacter multivorans</name>
    <dbReference type="NCBI Taxonomy" id="937251"/>
    <lineage>
        <taxon>Bacteria</taxon>
        <taxon>Bacillati</taxon>
        <taxon>Bacillota</taxon>
        <taxon>Clostridia</taxon>
        <taxon>Eubacteriales</taxon>
        <taxon>Clostridiaceae</taxon>
        <taxon>Youngiibacter</taxon>
    </lineage>
</organism>
<dbReference type="EMBL" id="JAGGKC010000003">
    <property type="protein sequence ID" value="MBP1918048.1"/>
    <property type="molecule type" value="Genomic_DNA"/>
</dbReference>
<evidence type="ECO:0000313" key="2">
    <source>
        <dbReference type="Proteomes" id="UP001519271"/>
    </source>
</evidence>
<sequence>MTINEIHSGLLKEVRRHYDKTEIIHLDVPLGEVEFKFNLDHEDRLRILEFMSEYPEMFSEANADTAKDVLEMDNICIRFDEEGTYFGRSSYDYTACSAAAFFILEGYLNSFPDRIEQMMEKYREGYSLN</sequence>